<sequence length="453" mass="50186">MKNIIKTSPFFLLLLSAPVFLFGQTTDKMLNLKEAVQLSLHNSKTLRMSSAKVEQAISMYEEAKDNQLPDLKVSGAYLYLPTPKLNLKLGSSNKSSNDSSSSSSSFPNVHQAVYGMISASLPLYAGGKISNGIKSAEYLANAAKLDVQSDKEEVIQNTIDAYYNLYKANAAVRLVTENLHTAQQRTKDFTNLEANGIIARNDLMKAELQQSNVELALLDAQNNLKIANFNFDLMLGLNDSTTILIDSSDILPEPDVQSVAALEAMAHSNRFDYLALLQRRQAATYNTKVVKGNELPTIALTGGYIAADIPQVLSAYNIINVGVGVSYNIGSLYKNKAKVRQAKTQEEMLQIEQQQMDDNIRTQIFQAYNNYLHSVKKIDVYKTAISQAEENYRITKNKYDNALATATDLLDADVALLQAKIDFEYARADAAVSYNKIYETVGLLNKKLNQNNQ</sequence>
<evidence type="ECO:0000256" key="3">
    <source>
        <dbReference type="ARBA" id="ARBA00022448"/>
    </source>
</evidence>
<dbReference type="Pfam" id="PF02321">
    <property type="entry name" value="OEP"/>
    <property type="match status" value="2"/>
</dbReference>
<evidence type="ECO:0000256" key="8">
    <source>
        <dbReference type="SAM" id="Coils"/>
    </source>
</evidence>
<protein>
    <submittedName>
        <fullName evidence="10">TolC family protein</fullName>
    </submittedName>
</protein>
<dbReference type="InterPro" id="IPR051906">
    <property type="entry name" value="TolC-like"/>
</dbReference>
<dbReference type="PANTHER" id="PTHR30026">
    <property type="entry name" value="OUTER MEMBRANE PROTEIN TOLC"/>
    <property type="match status" value="1"/>
</dbReference>
<keyword evidence="8" id="KW-0175">Coiled coil</keyword>
<dbReference type="KEGG" id="ark:D6B99_11215"/>
<evidence type="ECO:0000256" key="4">
    <source>
        <dbReference type="ARBA" id="ARBA00022452"/>
    </source>
</evidence>
<dbReference type="EMBL" id="CP032489">
    <property type="protein sequence ID" value="AYD48112.1"/>
    <property type="molecule type" value="Genomic_DNA"/>
</dbReference>
<dbReference type="Gene3D" id="1.20.1600.10">
    <property type="entry name" value="Outer membrane efflux proteins (OEP)"/>
    <property type="match status" value="1"/>
</dbReference>
<proteinExistence type="inferred from homology"/>
<dbReference type="GO" id="GO:0015288">
    <property type="term" value="F:porin activity"/>
    <property type="evidence" value="ECO:0007669"/>
    <property type="project" value="TreeGrafter"/>
</dbReference>
<dbReference type="PANTHER" id="PTHR30026:SF20">
    <property type="entry name" value="OUTER MEMBRANE PROTEIN TOLC"/>
    <property type="match status" value="1"/>
</dbReference>
<accession>A0A386HR15</accession>
<keyword evidence="9" id="KW-0732">Signal</keyword>
<dbReference type="SUPFAM" id="SSF56954">
    <property type="entry name" value="Outer membrane efflux proteins (OEP)"/>
    <property type="match status" value="1"/>
</dbReference>
<evidence type="ECO:0000256" key="6">
    <source>
        <dbReference type="ARBA" id="ARBA00023136"/>
    </source>
</evidence>
<evidence type="ECO:0000313" key="10">
    <source>
        <dbReference type="EMBL" id="AYD48112.1"/>
    </source>
</evidence>
<keyword evidence="3" id="KW-0813">Transport</keyword>
<dbReference type="InterPro" id="IPR003423">
    <property type="entry name" value="OMP_efflux"/>
</dbReference>
<feature type="signal peptide" evidence="9">
    <location>
        <begin position="1"/>
        <end position="21"/>
    </location>
</feature>
<dbReference type="AlphaFoldDB" id="A0A386HR15"/>
<dbReference type="GO" id="GO:1990281">
    <property type="term" value="C:efflux pump complex"/>
    <property type="evidence" value="ECO:0007669"/>
    <property type="project" value="TreeGrafter"/>
</dbReference>
<keyword evidence="4" id="KW-1134">Transmembrane beta strand</keyword>
<evidence type="ECO:0000256" key="9">
    <source>
        <dbReference type="SAM" id="SignalP"/>
    </source>
</evidence>
<gene>
    <name evidence="10" type="ORF">D6B99_11215</name>
</gene>
<feature type="coiled-coil region" evidence="8">
    <location>
        <begin position="378"/>
        <end position="405"/>
    </location>
</feature>
<keyword evidence="6" id="KW-0472">Membrane</keyword>
<reference evidence="10 11" key="1">
    <citation type="submission" date="2018-09" db="EMBL/GenBank/DDBJ databases">
        <title>Arachidicoccus sp. nov., a bacterium isolated from soil.</title>
        <authorList>
            <person name="Weon H.-Y."/>
            <person name="Kwon S.-W."/>
            <person name="Lee S.A."/>
        </authorList>
    </citation>
    <scope>NUCLEOTIDE SEQUENCE [LARGE SCALE GENOMIC DNA]</scope>
    <source>
        <strain evidence="10 11">KIS59-12</strain>
    </source>
</reference>
<dbReference type="GO" id="GO:0009279">
    <property type="term" value="C:cell outer membrane"/>
    <property type="evidence" value="ECO:0007669"/>
    <property type="project" value="UniProtKB-SubCell"/>
</dbReference>
<evidence type="ECO:0000313" key="11">
    <source>
        <dbReference type="Proteomes" id="UP000266118"/>
    </source>
</evidence>
<dbReference type="OrthoDB" id="680214at2"/>
<name>A0A386HR15_9BACT</name>
<evidence type="ECO:0000256" key="5">
    <source>
        <dbReference type="ARBA" id="ARBA00022692"/>
    </source>
</evidence>
<evidence type="ECO:0000256" key="1">
    <source>
        <dbReference type="ARBA" id="ARBA00004442"/>
    </source>
</evidence>
<evidence type="ECO:0000256" key="2">
    <source>
        <dbReference type="ARBA" id="ARBA00007613"/>
    </source>
</evidence>
<keyword evidence="7" id="KW-0998">Cell outer membrane</keyword>
<feature type="chain" id="PRO_5017265060" evidence="9">
    <location>
        <begin position="22"/>
        <end position="453"/>
    </location>
</feature>
<dbReference type="RefSeq" id="WP_119988338.1">
    <property type="nucleotide sequence ID" value="NZ_CP032489.1"/>
</dbReference>
<evidence type="ECO:0000256" key="7">
    <source>
        <dbReference type="ARBA" id="ARBA00023237"/>
    </source>
</evidence>
<comment type="subcellular location">
    <subcellularLocation>
        <location evidence="1">Cell outer membrane</location>
    </subcellularLocation>
</comment>
<dbReference type="GO" id="GO:0015562">
    <property type="term" value="F:efflux transmembrane transporter activity"/>
    <property type="evidence" value="ECO:0007669"/>
    <property type="project" value="InterPro"/>
</dbReference>
<comment type="similarity">
    <text evidence="2">Belongs to the outer membrane factor (OMF) (TC 1.B.17) family.</text>
</comment>
<keyword evidence="5" id="KW-0812">Transmembrane</keyword>
<keyword evidence="11" id="KW-1185">Reference proteome</keyword>
<dbReference type="Proteomes" id="UP000266118">
    <property type="component" value="Chromosome"/>
</dbReference>
<organism evidence="10 11">
    <name type="scientific">Arachidicoccus soli</name>
    <dbReference type="NCBI Taxonomy" id="2341117"/>
    <lineage>
        <taxon>Bacteria</taxon>
        <taxon>Pseudomonadati</taxon>
        <taxon>Bacteroidota</taxon>
        <taxon>Chitinophagia</taxon>
        <taxon>Chitinophagales</taxon>
        <taxon>Chitinophagaceae</taxon>
        <taxon>Arachidicoccus</taxon>
    </lineage>
</organism>